<dbReference type="STRING" id="1261.HMPREF3195_00487"/>
<evidence type="ECO:0000256" key="5">
    <source>
        <dbReference type="ARBA" id="ARBA00023088"/>
    </source>
</evidence>
<dbReference type="AlphaFoldDB" id="A0A135YWX9"/>
<feature type="signal peptide" evidence="7">
    <location>
        <begin position="1"/>
        <end position="23"/>
    </location>
</feature>
<evidence type="ECO:0000313" key="12">
    <source>
        <dbReference type="Proteomes" id="UP000255101"/>
    </source>
</evidence>
<protein>
    <submittedName>
        <fullName evidence="9">LPXTG-motif protein cell wall anchor domain protein</fullName>
    </submittedName>
    <submittedName>
        <fullName evidence="10">Predicted outer membrane protein</fullName>
    </submittedName>
</protein>
<feature type="chain" id="PRO_5038292453" evidence="7">
    <location>
        <begin position="24"/>
        <end position="413"/>
    </location>
</feature>
<dbReference type="Pfam" id="PF17802">
    <property type="entry name" value="SpaA"/>
    <property type="match status" value="2"/>
</dbReference>
<organism evidence="9 11">
    <name type="scientific">Peptostreptococcus anaerobius</name>
    <dbReference type="NCBI Taxonomy" id="1261"/>
    <lineage>
        <taxon>Bacteria</taxon>
        <taxon>Bacillati</taxon>
        <taxon>Bacillota</taxon>
        <taxon>Clostridia</taxon>
        <taxon>Peptostreptococcales</taxon>
        <taxon>Peptostreptococcaceae</taxon>
        <taxon>Peptostreptococcus</taxon>
    </lineage>
</organism>
<accession>A0A135YWX9</accession>
<evidence type="ECO:0000256" key="6">
    <source>
        <dbReference type="SAM" id="MobiDB-lite"/>
    </source>
</evidence>
<evidence type="ECO:0000313" key="10">
    <source>
        <dbReference type="EMBL" id="SUB60581.1"/>
    </source>
</evidence>
<dbReference type="Gene3D" id="2.60.40.10">
    <property type="entry name" value="Immunoglobulins"/>
    <property type="match status" value="2"/>
</dbReference>
<reference evidence="9 11" key="1">
    <citation type="submission" date="2016-02" db="EMBL/GenBank/DDBJ databases">
        <authorList>
            <person name="Wen L."/>
            <person name="He K."/>
            <person name="Yang H."/>
        </authorList>
    </citation>
    <scope>NUCLEOTIDE SEQUENCE [LARGE SCALE GENOMIC DNA]</scope>
    <source>
        <strain evidence="9 11">MJR8628A</strain>
    </source>
</reference>
<dbReference type="PATRIC" id="fig|1261.5.peg.494"/>
<proteinExistence type="inferred from homology"/>
<keyword evidence="5" id="KW-0572">Peptidoglycan-anchor</keyword>
<comment type="similarity">
    <text evidence="1">Belongs to the serine-aspartate repeat-containing protein (SDr) family.</text>
</comment>
<dbReference type="PROSITE" id="PS50847">
    <property type="entry name" value="GRAM_POS_ANCHORING"/>
    <property type="match status" value="1"/>
</dbReference>
<evidence type="ECO:0000259" key="8">
    <source>
        <dbReference type="PROSITE" id="PS50847"/>
    </source>
</evidence>
<evidence type="ECO:0000256" key="1">
    <source>
        <dbReference type="ARBA" id="ARBA00007257"/>
    </source>
</evidence>
<feature type="domain" description="Gram-positive cocci surface proteins LPxTG" evidence="8">
    <location>
        <begin position="384"/>
        <end position="413"/>
    </location>
</feature>
<sequence length="413" mass="44490">MKYGKKLASLLLAAAIAVPMTLASINADESNDKEIKAGIPFTKTDEAGNKLAGATVEFYKETQLLFKATTREDGKLNPSDAPKYINEKGELMLKNGDYSYREVKSPSNYMLNTDINKFYVIGDVADPINLENKKIPEGKGQIIIKAIDKKNRNGLEGAEIEIYSKKNGTKNDIVATLNTDSNGNVISSFSQGVADSGIEPVGSGIAINPGTYYIKENKAPQGYYLADKELKIVVNKASQSTVTIEHKLNDGKNPNQQVRETGVKIKGINITTKKPMPGLEVAIYMYDVNGKLVEKEIFIGKTGSDGYISSSSLGSNLLSKGVVTLNPGKYVAKLHKLKNAKSHEFTVVKDKVTPLELKTKTISTGLKPGARKSSPLTKSKGATLAKTGSKNTRALSVLGLGIVAAGVFLVRKK</sequence>
<dbReference type="InterPro" id="IPR013783">
    <property type="entry name" value="Ig-like_fold"/>
</dbReference>
<dbReference type="EMBL" id="LSQZ01000016">
    <property type="protein sequence ID" value="KXI13889.1"/>
    <property type="molecule type" value="Genomic_DNA"/>
</dbReference>
<dbReference type="PANTHER" id="PTHR36108">
    <property type="entry name" value="COLOSSIN-B-RELATED"/>
    <property type="match status" value="1"/>
</dbReference>
<dbReference type="RefSeq" id="WP_002846591.1">
    <property type="nucleotide sequence ID" value="NZ_CP096607.1"/>
</dbReference>
<evidence type="ECO:0000313" key="9">
    <source>
        <dbReference type="EMBL" id="KXI13889.1"/>
    </source>
</evidence>
<dbReference type="NCBIfam" id="TIGR01167">
    <property type="entry name" value="LPXTG_anchor"/>
    <property type="match status" value="1"/>
</dbReference>
<evidence type="ECO:0000256" key="3">
    <source>
        <dbReference type="ARBA" id="ARBA00022525"/>
    </source>
</evidence>
<evidence type="ECO:0000256" key="2">
    <source>
        <dbReference type="ARBA" id="ARBA00022512"/>
    </source>
</evidence>
<name>A0A135YWX9_9FIRM</name>
<evidence type="ECO:0000256" key="7">
    <source>
        <dbReference type="SAM" id="SignalP"/>
    </source>
</evidence>
<dbReference type="InterPro" id="IPR041033">
    <property type="entry name" value="SpaA_PFL_dom_1"/>
</dbReference>
<dbReference type="InterPro" id="IPR019931">
    <property type="entry name" value="LPXTG_anchor"/>
</dbReference>
<dbReference type="Proteomes" id="UP000255101">
    <property type="component" value="Unassembled WGS sequence"/>
</dbReference>
<dbReference type="Proteomes" id="UP000070326">
    <property type="component" value="Unassembled WGS sequence"/>
</dbReference>
<dbReference type="EMBL" id="UGTB01000004">
    <property type="protein sequence ID" value="SUB60581.1"/>
    <property type="molecule type" value="Genomic_DNA"/>
</dbReference>
<evidence type="ECO:0000256" key="4">
    <source>
        <dbReference type="ARBA" id="ARBA00022729"/>
    </source>
</evidence>
<evidence type="ECO:0000313" key="11">
    <source>
        <dbReference type="Proteomes" id="UP000070326"/>
    </source>
</evidence>
<keyword evidence="4 7" id="KW-0732">Signal</keyword>
<gene>
    <name evidence="9" type="ORF">HMPREF3195_00487</name>
    <name evidence="10" type="ORF">NCTC11460_00487</name>
</gene>
<reference evidence="10 12" key="2">
    <citation type="submission" date="2018-06" db="EMBL/GenBank/DDBJ databases">
        <authorList>
            <consortium name="Pathogen Informatics"/>
            <person name="Doyle S."/>
        </authorList>
    </citation>
    <scope>NUCLEOTIDE SEQUENCE [LARGE SCALE GENOMIC DNA]</scope>
    <source>
        <strain evidence="10 12">NCTC11460</strain>
    </source>
</reference>
<dbReference type="eggNOG" id="COG4932">
    <property type="taxonomic scope" value="Bacteria"/>
</dbReference>
<keyword evidence="2" id="KW-0134">Cell wall</keyword>
<keyword evidence="3" id="KW-0964">Secreted</keyword>
<dbReference type="PANTHER" id="PTHR36108:SF13">
    <property type="entry name" value="COLOSSIN-B-RELATED"/>
    <property type="match status" value="1"/>
</dbReference>
<feature type="region of interest" description="Disordered" evidence="6">
    <location>
        <begin position="366"/>
        <end position="385"/>
    </location>
</feature>